<comment type="caution">
    <text evidence="5">The sequence shown here is derived from an EMBL/GenBank/DDBJ whole genome shotgun (WGS) entry which is preliminary data.</text>
</comment>
<keyword evidence="6" id="KW-1185">Reference proteome</keyword>
<evidence type="ECO:0000256" key="2">
    <source>
        <dbReference type="ARBA" id="ARBA00022481"/>
    </source>
</evidence>
<dbReference type="Gene3D" id="3.30.700.10">
    <property type="entry name" value="Glycoprotein, Type 4 Pilin"/>
    <property type="match status" value="1"/>
</dbReference>
<dbReference type="InterPro" id="IPR045584">
    <property type="entry name" value="Pilin-like"/>
</dbReference>
<dbReference type="GO" id="GO:0007155">
    <property type="term" value="P:cell adhesion"/>
    <property type="evidence" value="ECO:0007669"/>
    <property type="project" value="InterPro"/>
</dbReference>
<evidence type="ECO:0000256" key="3">
    <source>
        <dbReference type="RuleBase" id="RU000389"/>
    </source>
</evidence>
<accession>A0A3A8EV59</accession>
<organism evidence="5 6">
    <name type="scientific">Acinetobacter rongchengensis</name>
    <dbReference type="NCBI Taxonomy" id="2419601"/>
    <lineage>
        <taxon>Bacteria</taxon>
        <taxon>Pseudomonadati</taxon>
        <taxon>Pseudomonadota</taxon>
        <taxon>Gammaproteobacteria</taxon>
        <taxon>Moraxellales</taxon>
        <taxon>Moraxellaceae</taxon>
        <taxon>Acinetobacter</taxon>
    </lineage>
</organism>
<gene>
    <name evidence="5" type="ORF">D7V20_08935</name>
</gene>
<sequence>MKSVQKGFTLIELMIVVAIIGILAAFAIPAYQDYIARGQAAEGFSLADGLKTSIADDLQNGTCGSSSAHGKYAASVKVTDVAPNNGECVITIVYATGIADQVQGKRVVAKTNKNGSIVVTNDGGIKKWLPKANLP</sequence>
<dbReference type="InterPro" id="IPR001082">
    <property type="entry name" value="Pilin"/>
</dbReference>
<keyword evidence="4" id="KW-0812">Transmembrane</keyword>
<protein>
    <submittedName>
        <fullName evidence="5">Pilin</fullName>
    </submittedName>
</protein>
<dbReference type="InterPro" id="IPR012902">
    <property type="entry name" value="N_methyl_site"/>
</dbReference>
<evidence type="ECO:0000313" key="6">
    <source>
        <dbReference type="Proteomes" id="UP000280405"/>
    </source>
</evidence>
<keyword evidence="4" id="KW-1133">Transmembrane helix</keyword>
<dbReference type="EMBL" id="RAXT01000014">
    <property type="protein sequence ID" value="RKG38049.1"/>
    <property type="molecule type" value="Genomic_DNA"/>
</dbReference>
<dbReference type="GO" id="GO:0044096">
    <property type="term" value="C:type IV pilus"/>
    <property type="evidence" value="ECO:0007669"/>
    <property type="project" value="TreeGrafter"/>
</dbReference>
<comment type="similarity">
    <text evidence="1 3">Belongs to the N-Me-Phe pilin family.</text>
</comment>
<dbReference type="Pfam" id="PF00114">
    <property type="entry name" value="Pilin"/>
    <property type="match status" value="1"/>
</dbReference>
<keyword evidence="2" id="KW-0488">Methylation</keyword>
<feature type="transmembrane region" description="Helical" evidence="4">
    <location>
        <begin position="7"/>
        <end position="31"/>
    </location>
</feature>
<dbReference type="PANTHER" id="PTHR30093">
    <property type="entry name" value="GENERAL SECRETION PATHWAY PROTEIN G"/>
    <property type="match status" value="1"/>
</dbReference>
<evidence type="ECO:0000256" key="4">
    <source>
        <dbReference type="SAM" id="Phobius"/>
    </source>
</evidence>
<dbReference type="PANTHER" id="PTHR30093:SF34">
    <property type="entry name" value="PREPILIN PEPTIDASE-DEPENDENT PROTEIN D"/>
    <property type="match status" value="1"/>
</dbReference>
<reference evidence="5 6" key="1">
    <citation type="submission" date="2018-09" db="EMBL/GenBank/DDBJ databases">
        <title>The draft genome of Acinetobacter spp. strains.</title>
        <authorList>
            <person name="Qin J."/>
            <person name="Feng Y."/>
            <person name="Zong Z."/>
        </authorList>
    </citation>
    <scope>NUCLEOTIDE SEQUENCE [LARGE SCALE GENOMIC DNA]</scope>
    <source>
        <strain evidence="5 6">WCHAc060115</strain>
    </source>
</reference>
<evidence type="ECO:0000256" key="1">
    <source>
        <dbReference type="ARBA" id="ARBA00005233"/>
    </source>
</evidence>
<proteinExistence type="inferred from homology"/>
<evidence type="ECO:0000313" key="5">
    <source>
        <dbReference type="EMBL" id="RKG38049.1"/>
    </source>
</evidence>
<keyword evidence="4" id="KW-0472">Membrane</keyword>
<dbReference type="AlphaFoldDB" id="A0A3A8EV59"/>
<dbReference type="NCBIfam" id="TIGR02532">
    <property type="entry name" value="IV_pilin_GFxxxE"/>
    <property type="match status" value="1"/>
</dbReference>
<dbReference type="OrthoDB" id="115249at2"/>
<dbReference type="RefSeq" id="WP_120383951.1">
    <property type="nucleotide sequence ID" value="NZ_RAXT01000014.1"/>
</dbReference>
<keyword evidence="3" id="KW-0281">Fimbrium</keyword>
<dbReference type="GO" id="GO:0043107">
    <property type="term" value="P:type IV pilus-dependent motility"/>
    <property type="evidence" value="ECO:0007669"/>
    <property type="project" value="TreeGrafter"/>
</dbReference>
<dbReference type="PROSITE" id="PS00409">
    <property type="entry name" value="PROKAR_NTER_METHYL"/>
    <property type="match status" value="1"/>
</dbReference>
<name>A0A3A8EV59_9GAMM</name>
<dbReference type="Proteomes" id="UP000280405">
    <property type="component" value="Unassembled WGS sequence"/>
</dbReference>
<dbReference type="SUPFAM" id="SSF54523">
    <property type="entry name" value="Pili subunits"/>
    <property type="match status" value="1"/>
</dbReference>
<dbReference type="Pfam" id="PF07963">
    <property type="entry name" value="N_methyl"/>
    <property type="match status" value="1"/>
</dbReference>